<feature type="region of interest" description="Disordered" evidence="1">
    <location>
        <begin position="1"/>
        <end position="84"/>
    </location>
</feature>
<feature type="compositionally biased region" description="Basic and acidic residues" evidence="1">
    <location>
        <begin position="15"/>
        <end position="31"/>
    </location>
</feature>
<gene>
    <name evidence="2" type="ORF">ACFQGL_19605</name>
</gene>
<sequence>MTTIGSENLTNGPAKPERFGGKYRGARRDTVLTEVVSTDEELSGRDASPSEAADGPLTLPSLDPNPLIEPSFPPTGWPTESAGSLADHPLLRGLLLELPPRGSVPPPGWLDRWFEATRAILELLYVQGSGRSR</sequence>
<evidence type="ECO:0000313" key="3">
    <source>
        <dbReference type="Proteomes" id="UP001596226"/>
    </source>
</evidence>
<evidence type="ECO:0000313" key="2">
    <source>
        <dbReference type="EMBL" id="MFC5925550.1"/>
    </source>
</evidence>
<feature type="compositionally biased region" description="Polar residues" evidence="1">
    <location>
        <begin position="1"/>
        <end position="11"/>
    </location>
</feature>
<organism evidence="2 3">
    <name type="scientific">Micromonospora vulcania</name>
    <dbReference type="NCBI Taxonomy" id="1441873"/>
    <lineage>
        <taxon>Bacteria</taxon>
        <taxon>Bacillati</taxon>
        <taxon>Actinomycetota</taxon>
        <taxon>Actinomycetes</taxon>
        <taxon>Micromonosporales</taxon>
        <taxon>Micromonosporaceae</taxon>
        <taxon>Micromonospora</taxon>
    </lineage>
</organism>
<keyword evidence="3" id="KW-1185">Reference proteome</keyword>
<dbReference type="Proteomes" id="UP001596226">
    <property type="component" value="Unassembled WGS sequence"/>
</dbReference>
<reference evidence="3" key="1">
    <citation type="journal article" date="2019" name="Int. J. Syst. Evol. Microbiol.">
        <title>The Global Catalogue of Microorganisms (GCM) 10K type strain sequencing project: providing services to taxonomists for standard genome sequencing and annotation.</title>
        <authorList>
            <consortium name="The Broad Institute Genomics Platform"/>
            <consortium name="The Broad Institute Genome Sequencing Center for Infectious Disease"/>
            <person name="Wu L."/>
            <person name="Ma J."/>
        </authorList>
    </citation>
    <scope>NUCLEOTIDE SEQUENCE [LARGE SCALE GENOMIC DNA]</scope>
    <source>
        <strain evidence="3">CGMCC 4.7144</strain>
    </source>
</reference>
<dbReference type="RefSeq" id="WP_377513626.1">
    <property type="nucleotide sequence ID" value="NZ_JBHSQS010000011.1"/>
</dbReference>
<proteinExistence type="predicted"/>
<protein>
    <submittedName>
        <fullName evidence="2">Uncharacterized protein</fullName>
    </submittedName>
</protein>
<accession>A0ABW1H7B9</accession>
<dbReference type="EMBL" id="JBHSQS010000011">
    <property type="protein sequence ID" value="MFC5925550.1"/>
    <property type="molecule type" value="Genomic_DNA"/>
</dbReference>
<name>A0ABW1H7B9_9ACTN</name>
<evidence type="ECO:0000256" key="1">
    <source>
        <dbReference type="SAM" id="MobiDB-lite"/>
    </source>
</evidence>
<comment type="caution">
    <text evidence="2">The sequence shown here is derived from an EMBL/GenBank/DDBJ whole genome shotgun (WGS) entry which is preliminary data.</text>
</comment>